<dbReference type="Proteomes" id="UP001642483">
    <property type="component" value="Unassembled WGS sequence"/>
</dbReference>
<accession>A0ABP0H419</accession>
<dbReference type="InterPro" id="IPR001304">
    <property type="entry name" value="C-type_lectin-like"/>
</dbReference>
<evidence type="ECO:0000259" key="1">
    <source>
        <dbReference type="PROSITE" id="PS50041"/>
    </source>
</evidence>
<organism evidence="2 3">
    <name type="scientific">Clavelina lepadiformis</name>
    <name type="common">Light-bulb sea squirt</name>
    <name type="synonym">Ascidia lepadiformis</name>
    <dbReference type="NCBI Taxonomy" id="159417"/>
    <lineage>
        <taxon>Eukaryota</taxon>
        <taxon>Metazoa</taxon>
        <taxon>Chordata</taxon>
        <taxon>Tunicata</taxon>
        <taxon>Ascidiacea</taxon>
        <taxon>Aplousobranchia</taxon>
        <taxon>Clavelinidae</taxon>
        <taxon>Clavelina</taxon>
    </lineage>
</organism>
<protein>
    <recommendedName>
        <fullName evidence="1">C-type lectin domain-containing protein</fullName>
    </recommendedName>
</protein>
<dbReference type="InterPro" id="IPR016186">
    <property type="entry name" value="C-type_lectin-like/link_sf"/>
</dbReference>
<reference evidence="2 3" key="1">
    <citation type="submission" date="2024-02" db="EMBL/GenBank/DDBJ databases">
        <authorList>
            <person name="Daric V."/>
            <person name="Darras S."/>
        </authorList>
    </citation>
    <scope>NUCLEOTIDE SEQUENCE [LARGE SCALE GENOMIC DNA]</scope>
</reference>
<name>A0ABP0H419_CLALP</name>
<comment type="caution">
    <text evidence="2">The sequence shown here is derived from an EMBL/GenBank/DDBJ whole genome shotgun (WGS) entry which is preliminary data.</text>
</comment>
<sequence length="105" mass="12476">MEGLYDMPEISRVTKEQKLLCNCRKSLSIDRSWLGLNDIDSEGNWLWVDDSVALRKNVLWMEDPRQPDSTGDEDCAEMIRKFEYRTNDNICSRQYPRLCEKRLLE</sequence>
<evidence type="ECO:0000313" key="2">
    <source>
        <dbReference type="EMBL" id="CAK8698597.1"/>
    </source>
</evidence>
<dbReference type="InterPro" id="IPR016187">
    <property type="entry name" value="CTDL_fold"/>
</dbReference>
<gene>
    <name evidence="2" type="ORF">CVLEPA_LOCUS32027</name>
</gene>
<evidence type="ECO:0000313" key="3">
    <source>
        <dbReference type="Proteomes" id="UP001642483"/>
    </source>
</evidence>
<dbReference type="Pfam" id="PF00059">
    <property type="entry name" value="Lectin_C"/>
    <property type="match status" value="1"/>
</dbReference>
<dbReference type="EMBL" id="CAWYQH010000174">
    <property type="protein sequence ID" value="CAK8698597.1"/>
    <property type="molecule type" value="Genomic_DNA"/>
</dbReference>
<keyword evidence="3" id="KW-1185">Reference proteome</keyword>
<feature type="domain" description="C-type lectin" evidence="1">
    <location>
        <begin position="1"/>
        <end position="100"/>
    </location>
</feature>
<dbReference type="SUPFAM" id="SSF56436">
    <property type="entry name" value="C-type lectin-like"/>
    <property type="match status" value="1"/>
</dbReference>
<dbReference type="PROSITE" id="PS50041">
    <property type="entry name" value="C_TYPE_LECTIN_2"/>
    <property type="match status" value="1"/>
</dbReference>
<dbReference type="Gene3D" id="3.10.100.10">
    <property type="entry name" value="Mannose-Binding Protein A, subunit A"/>
    <property type="match status" value="1"/>
</dbReference>
<proteinExistence type="predicted"/>